<sequence length="161" mass="18155">MFPLKLAMGSHAGIDGNCDWVRAQGRCDRYGTIDLQAWLSLGQPVRLVEQKSFPAFFHRTSGSDESLGGRSKEGVCSTDLEVRLEACLDKRRRSERKGAPWDFLGFGRSFPVSQKQGQIKIGAGEHRYRDQQRLTTLGALLPPRARVHLMLENRDQTISRL</sequence>
<evidence type="ECO:0000313" key="2">
    <source>
        <dbReference type="Proteomes" id="UP000053477"/>
    </source>
</evidence>
<reference evidence="1 2" key="1">
    <citation type="submission" date="2015-04" db="EMBL/GenBank/DDBJ databases">
        <title>Complete genome sequence of Schizopora paradoxa KUC8140, a cosmopolitan wood degrader in East Asia.</title>
        <authorList>
            <consortium name="DOE Joint Genome Institute"/>
            <person name="Min B."/>
            <person name="Park H."/>
            <person name="Jang Y."/>
            <person name="Kim J.-J."/>
            <person name="Kim K.H."/>
            <person name="Pangilinan J."/>
            <person name="Lipzen A."/>
            <person name="Riley R."/>
            <person name="Grigoriev I.V."/>
            <person name="Spatafora J.W."/>
            <person name="Choi I.-G."/>
        </authorList>
    </citation>
    <scope>NUCLEOTIDE SEQUENCE [LARGE SCALE GENOMIC DNA]</scope>
    <source>
        <strain evidence="1 2">KUC8140</strain>
    </source>
</reference>
<name>A0A0H2RWL2_9AGAM</name>
<dbReference type="AlphaFoldDB" id="A0A0H2RWL2"/>
<keyword evidence="2" id="KW-1185">Reference proteome</keyword>
<gene>
    <name evidence="1" type="ORF">SCHPADRAFT_220498</name>
</gene>
<proteinExistence type="predicted"/>
<evidence type="ECO:0000313" key="1">
    <source>
        <dbReference type="EMBL" id="KLO16239.1"/>
    </source>
</evidence>
<dbReference type="InParanoid" id="A0A0H2RWL2"/>
<dbReference type="Proteomes" id="UP000053477">
    <property type="component" value="Unassembled WGS sequence"/>
</dbReference>
<protein>
    <submittedName>
        <fullName evidence="1">Uncharacterized protein</fullName>
    </submittedName>
</protein>
<dbReference type="EMBL" id="KQ085918">
    <property type="protein sequence ID" value="KLO16239.1"/>
    <property type="molecule type" value="Genomic_DNA"/>
</dbReference>
<organism evidence="1 2">
    <name type="scientific">Schizopora paradoxa</name>
    <dbReference type="NCBI Taxonomy" id="27342"/>
    <lineage>
        <taxon>Eukaryota</taxon>
        <taxon>Fungi</taxon>
        <taxon>Dikarya</taxon>
        <taxon>Basidiomycota</taxon>
        <taxon>Agaricomycotina</taxon>
        <taxon>Agaricomycetes</taxon>
        <taxon>Hymenochaetales</taxon>
        <taxon>Schizoporaceae</taxon>
        <taxon>Schizopora</taxon>
    </lineage>
</organism>
<accession>A0A0H2RWL2</accession>